<protein>
    <submittedName>
        <fullName evidence="2">Uncharacterized protein</fullName>
    </submittedName>
</protein>
<feature type="region of interest" description="Disordered" evidence="1">
    <location>
        <begin position="1"/>
        <end position="26"/>
    </location>
</feature>
<evidence type="ECO:0000256" key="1">
    <source>
        <dbReference type="SAM" id="MobiDB-lite"/>
    </source>
</evidence>
<organism evidence="2 3">
    <name type="scientific">Eumeta variegata</name>
    <name type="common">Bagworm moth</name>
    <name type="synonym">Eumeta japonica</name>
    <dbReference type="NCBI Taxonomy" id="151549"/>
    <lineage>
        <taxon>Eukaryota</taxon>
        <taxon>Metazoa</taxon>
        <taxon>Ecdysozoa</taxon>
        <taxon>Arthropoda</taxon>
        <taxon>Hexapoda</taxon>
        <taxon>Insecta</taxon>
        <taxon>Pterygota</taxon>
        <taxon>Neoptera</taxon>
        <taxon>Endopterygota</taxon>
        <taxon>Lepidoptera</taxon>
        <taxon>Glossata</taxon>
        <taxon>Ditrysia</taxon>
        <taxon>Tineoidea</taxon>
        <taxon>Psychidae</taxon>
        <taxon>Oiketicinae</taxon>
        <taxon>Eumeta</taxon>
    </lineage>
</organism>
<dbReference type="Proteomes" id="UP000299102">
    <property type="component" value="Unassembled WGS sequence"/>
</dbReference>
<keyword evidence="3" id="KW-1185">Reference proteome</keyword>
<name>A0A4C1Y3B5_EUMVA</name>
<gene>
    <name evidence="2" type="ORF">EVAR_48822_1</name>
</gene>
<feature type="compositionally biased region" description="Basic and acidic residues" evidence="1">
    <location>
        <begin position="1"/>
        <end position="13"/>
    </location>
</feature>
<accession>A0A4C1Y3B5</accession>
<reference evidence="2 3" key="1">
    <citation type="journal article" date="2019" name="Commun. Biol.">
        <title>The bagworm genome reveals a unique fibroin gene that provides high tensile strength.</title>
        <authorList>
            <person name="Kono N."/>
            <person name="Nakamura H."/>
            <person name="Ohtoshi R."/>
            <person name="Tomita M."/>
            <person name="Numata K."/>
            <person name="Arakawa K."/>
        </authorList>
    </citation>
    <scope>NUCLEOTIDE SEQUENCE [LARGE SCALE GENOMIC DNA]</scope>
</reference>
<dbReference type="EMBL" id="BGZK01001041">
    <property type="protein sequence ID" value="GBP69464.1"/>
    <property type="molecule type" value="Genomic_DNA"/>
</dbReference>
<comment type="caution">
    <text evidence="2">The sequence shown here is derived from an EMBL/GenBank/DDBJ whole genome shotgun (WGS) entry which is preliminary data.</text>
</comment>
<dbReference type="AlphaFoldDB" id="A0A4C1Y3B5"/>
<evidence type="ECO:0000313" key="3">
    <source>
        <dbReference type="Proteomes" id="UP000299102"/>
    </source>
</evidence>
<proteinExistence type="predicted"/>
<evidence type="ECO:0000313" key="2">
    <source>
        <dbReference type="EMBL" id="GBP69464.1"/>
    </source>
</evidence>
<sequence>MWIRPKSDRDCRSRRVSSSCGPSDEGPFASCYEAGYETLQATGQILNHFRYGRYVEGTIALVLEKLRTAGDRLTLARKAVHAAGEGRCGRLKSSPADTDGGGRARTLFIYVLRDVVCENDLDK</sequence>